<dbReference type="EMBL" id="JAVRRT010000001">
    <property type="protein sequence ID" value="KAK5175300.1"/>
    <property type="molecule type" value="Genomic_DNA"/>
</dbReference>
<evidence type="ECO:0000313" key="1">
    <source>
        <dbReference type="EMBL" id="KAK5175300.1"/>
    </source>
</evidence>
<protein>
    <submittedName>
        <fullName evidence="1">Uncharacterized protein</fullName>
    </submittedName>
</protein>
<dbReference type="Proteomes" id="UP001337655">
    <property type="component" value="Unassembled WGS sequence"/>
</dbReference>
<sequence length="172" mass="18267">MSTTSIARTVYSTFTQTKVITSVIATSSTAPATFNIYYVDSTDNSSAPHNNFFQTVRAPGHGIVLANDANADSFGVDSLGRLVDLTLGLFISRNTDNVYPWEFLVARAESANTPICSLCNGILSCDYPGTVGNTFAICEGALALGMPDVFHHDLGGDGDGDIDCRAIALQFK</sequence>
<dbReference type="RefSeq" id="XP_064663938.1">
    <property type="nucleotide sequence ID" value="XM_064797704.1"/>
</dbReference>
<reference evidence="1 2" key="1">
    <citation type="submission" date="2023-08" db="EMBL/GenBank/DDBJ databases">
        <title>Black Yeasts Isolated from many extreme environments.</title>
        <authorList>
            <person name="Coleine C."/>
            <person name="Stajich J.E."/>
            <person name="Selbmann L."/>
        </authorList>
    </citation>
    <scope>NUCLEOTIDE SEQUENCE [LARGE SCALE GENOMIC DNA]</scope>
    <source>
        <strain evidence="1 2">CCFEE 5935</strain>
    </source>
</reference>
<gene>
    <name evidence="1" type="ORF">LTR77_000438</name>
</gene>
<name>A0AAV9PRA8_9PEZI</name>
<comment type="caution">
    <text evidence="1">The sequence shown here is derived from an EMBL/GenBank/DDBJ whole genome shotgun (WGS) entry which is preliminary data.</text>
</comment>
<keyword evidence="2" id="KW-1185">Reference proteome</keyword>
<accession>A0AAV9PRA8</accession>
<proteinExistence type="predicted"/>
<dbReference type="AlphaFoldDB" id="A0AAV9PRA8"/>
<evidence type="ECO:0000313" key="2">
    <source>
        <dbReference type="Proteomes" id="UP001337655"/>
    </source>
</evidence>
<dbReference type="GeneID" id="89921788"/>
<organism evidence="1 2">
    <name type="scientific">Saxophila tyrrhenica</name>
    <dbReference type="NCBI Taxonomy" id="1690608"/>
    <lineage>
        <taxon>Eukaryota</taxon>
        <taxon>Fungi</taxon>
        <taxon>Dikarya</taxon>
        <taxon>Ascomycota</taxon>
        <taxon>Pezizomycotina</taxon>
        <taxon>Dothideomycetes</taxon>
        <taxon>Dothideomycetidae</taxon>
        <taxon>Mycosphaerellales</taxon>
        <taxon>Extremaceae</taxon>
        <taxon>Saxophila</taxon>
    </lineage>
</organism>